<feature type="region of interest" description="Disordered" evidence="1">
    <location>
        <begin position="230"/>
        <end position="342"/>
    </location>
</feature>
<dbReference type="Gene3D" id="3.10.450.40">
    <property type="match status" value="1"/>
</dbReference>
<comment type="caution">
    <text evidence="4">The sequence shown here is derived from an EMBL/GenBank/DDBJ whole genome shotgun (WGS) entry which is preliminary data.</text>
</comment>
<dbReference type="EMBL" id="JADCKA010000008">
    <property type="protein sequence ID" value="MBE5035719.1"/>
    <property type="molecule type" value="Genomic_DNA"/>
</dbReference>
<keyword evidence="2" id="KW-0732">Signal</keyword>
<accession>A0ABR9QXX0</accession>
<organism evidence="4 5">
    <name type="scientific">Gallibacter intestinalis</name>
    <dbReference type="NCBI Taxonomy" id="2779356"/>
    <lineage>
        <taxon>Bacteria</taxon>
        <taxon>Bacillati</taxon>
        <taxon>Bacillota</taxon>
        <taxon>Clostridia</taxon>
        <taxon>Eubacteriales</taxon>
        <taxon>Eubacteriaceae</taxon>
        <taxon>Gallibacter</taxon>
    </lineage>
</organism>
<dbReference type="InterPro" id="IPR055431">
    <property type="entry name" value="RsgI_M"/>
</dbReference>
<protein>
    <submittedName>
        <fullName evidence="4">PepSY domain-containing protein</fullName>
    </submittedName>
</protein>
<feature type="domain" description="Anti-sigma factor RsgI-like middle" evidence="3">
    <location>
        <begin position="35"/>
        <end position="163"/>
    </location>
</feature>
<feature type="signal peptide" evidence="2">
    <location>
        <begin position="1"/>
        <end position="23"/>
    </location>
</feature>
<feature type="compositionally biased region" description="Low complexity" evidence="1">
    <location>
        <begin position="298"/>
        <end position="336"/>
    </location>
</feature>
<dbReference type="Pfam" id="PF23750">
    <property type="entry name" value="RsgI_M"/>
    <property type="match status" value="1"/>
</dbReference>
<evidence type="ECO:0000313" key="4">
    <source>
        <dbReference type="EMBL" id="MBE5035719.1"/>
    </source>
</evidence>
<evidence type="ECO:0000256" key="2">
    <source>
        <dbReference type="SAM" id="SignalP"/>
    </source>
</evidence>
<keyword evidence="5" id="KW-1185">Reference proteome</keyword>
<sequence length="342" mass="36176">MMKKIKTLAMVSSFAVISLLLLAGCGSEKSIGKLTLSVNPEIQIEYNKDGEAISFSGLNDEGKAVVESFKDHEGEVCEDVVATLVKQIDDDGYFDNNIDGHARNVVLRLEPGSELPDDTFLDDVNSGLQTAMKDMGLSSSVVMVGDADFDKAYDKENAPSQYITLAKAKEIALAQAHVSASDAKFVEKEFDHDDGTPVFELEFTAGNVKYSYDVHAVSGKVIEAEHEAIPQTPAKQPAQSSGSSGNSGGSSSSGSNAYRGNSDYGPYSDGVTDYGNSDYGPNSDGVTNYGGSSGGGSSNTNYSNYGGNTNYDDGGNSNYDDGNTNYDDGGNTNYDDGNSDYD</sequence>
<feature type="chain" id="PRO_5046029971" evidence="2">
    <location>
        <begin position="24"/>
        <end position="342"/>
    </location>
</feature>
<dbReference type="PROSITE" id="PS51257">
    <property type="entry name" value="PROKAR_LIPOPROTEIN"/>
    <property type="match status" value="1"/>
</dbReference>
<dbReference type="Proteomes" id="UP001516588">
    <property type="component" value="Unassembled WGS sequence"/>
</dbReference>
<name>A0ABR9QXX0_9FIRM</name>
<proteinExistence type="predicted"/>
<gene>
    <name evidence="4" type="ORF">INF20_05420</name>
</gene>
<reference evidence="4 5" key="1">
    <citation type="submission" date="2020-10" db="EMBL/GenBank/DDBJ databases">
        <title>ChiBAC.</title>
        <authorList>
            <person name="Zenner C."/>
            <person name="Hitch T.C.A."/>
            <person name="Clavel T."/>
        </authorList>
    </citation>
    <scope>NUCLEOTIDE SEQUENCE [LARGE SCALE GENOMIC DNA]</scope>
    <source>
        <strain evidence="4 5">DSM 108706</strain>
    </source>
</reference>
<evidence type="ECO:0000259" key="3">
    <source>
        <dbReference type="Pfam" id="PF23750"/>
    </source>
</evidence>
<evidence type="ECO:0000256" key="1">
    <source>
        <dbReference type="SAM" id="MobiDB-lite"/>
    </source>
</evidence>
<feature type="compositionally biased region" description="Low complexity" evidence="1">
    <location>
        <begin position="240"/>
        <end position="256"/>
    </location>
</feature>
<dbReference type="RefSeq" id="WP_226385367.1">
    <property type="nucleotide sequence ID" value="NZ_JADCKA010000008.1"/>
</dbReference>
<evidence type="ECO:0000313" key="5">
    <source>
        <dbReference type="Proteomes" id="UP001516588"/>
    </source>
</evidence>